<evidence type="ECO:0000256" key="14">
    <source>
        <dbReference type="ARBA" id="ARBA00030634"/>
    </source>
</evidence>
<evidence type="ECO:0000256" key="12">
    <source>
        <dbReference type="ARBA" id="ARBA00026218"/>
    </source>
</evidence>
<comment type="catalytic activity">
    <reaction evidence="20">
        <text>N(6)-methyl-dATP + H2O = N(6)-methyl-dAMP + diphosphate + H(+)</text>
        <dbReference type="Rhea" id="RHEA:67604"/>
        <dbReference type="ChEBI" id="CHEBI:15377"/>
        <dbReference type="ChEBI" id="CHEBI:15378"/>
        <dbReference type="ChEBI" id="CHEBI:33019"/>
        <dbReference type="ChEBI" id="CHEBI:169976"/>
        <dbReference type="ChEBI" id="CHEBI:172872"/>
    </reaction>
    <physiologicalReaction direction="left-to-right" evidence="20">
        <dbReference type="Rhea" id="RHEA:67605"/>
    </physiologicalReaction>
</comment>
<comment type="subunit">
    <text evidence="3">Monomer.</text>
</comment>
<dbReference type="AlphaFoldDB" id="U4LKI8"/>
<dbReference type="InterPro" id="IPR015797">
    <property type="entry name" value="NUDIX_hydrolase-like_dom_sf"/>
</dbReference>
<dbReference type="PANTHER" id="PTHR43758">
    <property type="entry name" value="7,8-DIHYDRO-8-OXOGUANINE TRIPHOSPHATASE"/>
    <property type="match status" value="1"/>
</dbReference>
<dbReference type="GO" id="GO:0005737">
    <property type="term" value="C:cytoplasm"/>
    <property type="evidence" value="ECO:0007669"/>
    <property type="project" value="TreeGrafter"/>
</dbReference>
<comment type="function">
    <text evidence="21">Oxidized purine nucleoside triphosphate hydrolase which is a prominent sanitizer of the oxidized nucleotide pool. Catalyzes the hydrolysis of 2-oxo-dATP (2-hydroxy-dATP) into 2-oxo-dAMP. Also has a significant hydrolase activity toward 2-oxo-ATP, 8-oxo-dGTP and 8-oxo-dATP. Through the hydrolysis of oxidized purine nucleoside triphosphates, prevents their incorporation into DNA and the subsequent transversions A:T to C:G and G:C to T:A. Also catalyzes the hydrolysis of methylated purine nucleoside triphosphate preventing their integration into DNA. Through this antimutagenic activity protects cells from oxidative stress.</text>
</comment>
<dbReference type="InterPro" id="IPR000086">
    <property type="entry name" value="NUDIX_hydrolase_dom"/>
</dbReference>
<comment type="catalytic activity">
    <reaction evidence="19">
        <text>O(6)-methyl-dGTP + H2O = O(6)-methyl-dGMP + diphosphate + H(+)</text>
        <dbReference type="Rhea" id="RHEA:67600"/>
        <dbReference type="ChEBI" id="CHEBI:15377"/>
        <dbReference type="ChEBI" id="CHEBI:15378"/>
        <dbReference type="ChEBI" id="CHEBI:33019"/>
        <dbReference type="ChEBI" id="CHEBI:169974"/>
        <dbReference type="ChEBI" id="CHEBI:169975"/>
    </reaction>
    <physiologicalReaction direction="left-to-right" evidence="19">
        <dbReference type="Rhea" id="RHEA:67601"/>
    </physiologicalReaction>
</comment>
<sequence length="241" mass="27515">MTVSNSTMTPPIAKPHKLYNLILPISLERRKVLLGYKRRGFGVGKFNGFGGKVEPGETIVASAKRELEEESGIICTEDQLHHHAVLLLETVAPGAEQEKILEIHVFVCTEWTGEIVETEEMSPQWFSPEDLPLDQMWEETRIWMKTMLEVYLSNDDTINNKPPSNTTAVSDIATESKELSSRNKRFVHYVDYRGGMNEQAGEWDPWHGMDTNVLEWTGKTINAWCKEDMMEWASKIRSTKA</sequence>
<comment type="catalytic activity">
    <reaction evidence="8">
        <text>2-oxo-dATP + H2O = 2-oxo-dAMP + diphosphate + H(+)</text>
        <dbReference type="Rhea" id="RHEA:31583"/>
        <dbReference type="ChEBI" id="CHEBI:15377"/>
        <dbReference type="ChEBI" id="CHEBI:15378"/>
        <dbReference type="ChEBI" id="CHEBI:33019"/>
        <dbReference type="ChEBI" id="CHEBI:63212"/>
        <dbReference type="ChEBI" id="CHEBI:77897"/>
        <dbReference type="EC" id="3.6.1.56"/>
    </reaction>
    <physiologicalReaction direction="left-to-right" evidence="8">
        <dbReference type="Rhea" id="RHEA:31584"/>
    </physiologicalReaction>
</comment>
<evidence type="ECO:0000313" key="23">
    <source>
        <dbReference type="EMBL" id="CCX13181.1"/>
    </source>
</evidence>
<keyword evidence="6" id="KW-0460">Magnesium</keyword>
<accession>U4LKI8</accession>
<comment type="catalytic activity">
    <reaction evidence="9">
        <text>8-oxo-dGTP + H2O = 8-oxo-dGMP + diphosphate + H(+)</text>
        <dbReference type="Rhea" id="RHEA:31575"/>
        <dbReference type="ChEBI" id="CHEBI:15377"/>
        <dbReference type="ChEBI" id="CHEBI:15378"/>
        <dbReference type="ChEBI" id="CHEBI:33019"/>
        <dbReference type="ChEBI" id="CHEBI:63224"/>
        <dbReference type="ChEBI" id="CHEBI:77896"/>
    </reaction>
    <physiologicalReaction direction="left-to-right" evidence="9">
        <dbReference type="Rhea" id="RHEA:31576"/>
    </physiologicalReaction>
</comment>
<evidence type="ECO:0000256" key="5">
    <source>
        <dbReference type="ARBA" id="ARBA00022801"/>
    </source>
</evidence>
<dbReference type="PROSITE" id="PS51462">
    <property type="entry name" value="NUDIX"/>
    <property type="match status" value="1"/>
</dbReference>
<evidence type="ECO:0000256" key="19">
    <source>
        <dbReference type="ARBA" id="ARBA00048894"/>
    </source>
</evidence>
<protein>
    <recommendedName>
        <fullName evidence="12">Oxidized purine nucleoside triphosphate hydrolase</fullName>
        <ecNumber evidence="11">3.6.1.56</ecNumber>
    </recommendedName>
    <alternativeName>
        <fullName evidence="16">2-hydroxy-dATP diphosphatase</fullName>
    </alternativeName>
    <alternativeName>
        <fullName evidence="15">7,8-dihydro-8-oxoguanine triphosphatase</fullName>
    </alternativeName>
    <alternativeName>
        <fullName evidence="14">8-oxo-dGTPase</fullName>
    </alternativeName>
    <alternativeName>
        <fullName evidence="17">Methylated purine nucleoside triphosphate hydrolase</fullName>
    </alternativeName>
    <alternativeName>
        <fullName evidence="13">Nucleoside diphosphate-linked moiety X motif 1</fullName>
    </alternativeName>
</protein>
<dbReference type="GO" id="GO:0046872">
    <property type="term" value="F:metal ion binding"/>
    <property type="evidence" value="ECO:0007669"/>
    <property type="project" value="UniProtKB-KW"/>
</dbReference>
<dbReference type="PRINTS" id="PR01403">
    <property type="entry name" value="8OXTPHPHTASE"/>
</dbReference>
<dbReference type="STRING" id="1076935.U4LKI8"/>
<keyword evidence="4" id="KW-0479">Metal-binding</keyword>
<dbReference type="EC" id="3.6.1.56" evidence="11"/>
<dbReference type="PANTHER" id="PTHR43758:SF2">
    <property type="entry name" value="OXIDIZED PURINE NUCLEOSIDE TRIPHOSPHATE HYDROLASE"/>
    <property type="match status" value="1"/>
</dbReference>
<dbReference type="OMA" id="WEETRIW"/>
<dbReference type="GO" id="GO:0008413">
    <property type="term" value="F:8-oxo-7,8-dihydroguanosine triphosphate pyrophosphatase activity"/>
    <property type="evidence" value="ECO:0007669"/>
    <property type="project" value="InterPro"/>
</dbReference>
<evidence type="ECO:0000256" key="18">
    <source>
        <dbReference type="ARBA" id="ARBA00048002"/>
    </source>
</evidence>
<organism evidence="23 24">
    <name type="scientific">Pyronema omphalodes (strain CBS 100304)</name>
    <name type="common">Pyronema confluens</name>
    <dbReference type="NCBI Taxonomy" id="1076935"/>
    <lineage>
        <taxon>Eukaryota</taxon>
        <taxon>Fungi</taxon>
        <taxon>Dikarya</taxon>
        <taxon>Ascomycota</taxon>
        <taxon>Pezizomycotina</taxon>
        <taxon>Pezizomycetes</taxon>
        <taxon>Pezizales</taxon>
        <taxon>Pyronemataceae</taxon>
        <taxon>Pyronema</taxon>
    </lineage>
</organism>
<comment type="catalytic activity">
    <reaction evidence="18">
        <text>N(6)-methyl-ATP + H2O = N(6)-methyl-AMP + diphosphate + H(+)</text>
        <dbReference type="Rhea" id="RHEA:67608"/>
        <dbReference type="ChEBI" id="CHEBI:15377"/>
        <dbReference type="ChEBI" id="CHEBI:15378"/>
        <dbReference type="ChEBI" id="CHEBI:33019"/>
        <dbReference type="ChEBI" id="CHEBI:144842"/>
        <dbReference type="ChEBI" id="CHEBI:172873"/>
    </reaction>
    <physiologicalReaction direction="left-to-right" evidence="18">
        <dbReference type="Rhea" id="RHEA:67609"/>
    </physiologicalReaction>
</comment>
<dbReference type="CDD" id="cd03427">
    <property type="entry name" value="NUDIX_MTH1_Nudt1"/>
    <property type="match status" value="1"/>
</dbReference>
<reference evidence="23 24" key="1">
    <citation type="journal article" date="2013" name="PLoS Genet.">
        <title>The genome and development-dependent transcriptomes of Pyronema confluens: a window into fungal evolution.</title>
        <authorList>
            <person name="Traeger S."/>
            <person name="Altegoer F."/>
            <person name="Freitag M."/>
            <person name="Gabaldon T."/>
            <person name="Kempken F."/>
            <person name="Kumar A."/>
            <person name="Marcet-Houben M."/>
            <person name="Poggeler S."/>
            <person name="Stajich J.E."/>
            <person name="Nowrousian M."/>
        </authorList>
    </citation>
    <scope>NUCLEOTIDE SEQUENCE [LARGE SCALE GENOMIC DNA]</scope>
    <source>
        <strain evidence="24">CBS 100304</strain>
        <tissue evidence="23">Vegetative mycelium</tissue>
    </source>
</reference>
<feature type="domain" description="Nudix hydrolase" evidence="22">
    <location>
        <begin position="15"/>
        <end position="149"/>
    </location>
</feature>
<evidence type="ECO:0000256" key="9">
    <source>
        <dbReference type="ARBA" id="ARBA00024486"/>
    </source>
</evidence>
<keyword evidence="5" id="KW-0378">Hydrolase</keyword>
<evidence type="ECO:0000256" key="1">
    <source>
        <dbReference type="ARBA" id="ARBA00001946"/>
    </source>
</evidence>
<evidence type="ECO:0000256" key="17">
    <source>
        <dbReference type="ARBA" id="ARBA00032071"/>
    </source>
</evidence>
<evidence type="ECO:0000256" key="10">
    <source>
        <dbReference type="ARBA" id="ARBA00024596"/>
    </source>
</evidence>
<evidence type="ECO:0000256" key="6">
    <source>
        <dbReference type="ARBA" id="ARBA00022842"/>
    </source>
</evidence>
<evidence type="ECO:0000256" key="8">
    <source>
        <dbReference type="ARBA" id="ARBA00024459"/>
    </source>
</evidence>
<comment type="cofactor">
    <cofactor evidence="1">
        <name>Mg(2+)</name>
        <dbReference type="ChEBI" id="CHEBI:18420"/>
    </cofactor>
</comment>
<evidence type="ECO:0000313" key="24">
    <source>
        <dbReference type="Proteomes" id="UP000018144"/>
    </source>
</evidence>
<evidence type="ECO:0000256" key="7">
    <source>
        <dbReference type="ARBA" id="ARBA00024448"/>
    </source>
</evidence>
<evidence type="ECO:0000256" key="15">
    <source>
        <dbReference type="ARBA" id="ARBA00030682"/>
    </source>
</evidence>
<comment type="catalytic activity">
    <reaction evidence="10">
        <text>2-oxo-ATP + H2O = 2-oxo-AMP + diphosphate + H(+)</text>
        <dbReference type="Rhea" id="RHEA:67392"/>
        <dbReference type="ChEBI" id="CHEBI:15377"/>
        <dbReference type="ChEBI" id="CHEBI:15378"/>
        <dbReference type="ChEBI" id="CHEBI:33019"/>
        <dbReference type="ChEBI" id="CHEBI:71395"/>
        <dbReference type="ChEBI" id="CHEBI:172878"/>
    </reaction>
    <physiologicalReaction direction="left-to-right" evidence="10">
        <dbReference type="Rhea" id="RHEA:67393"/>
    </physiologicalReaction>
</comment>
<proteinExistence type="inferred from homology"/>
<evidence type="ECO:0000256" key="4">
    <source>
        <dbReference type="ARBA" id="ARBA00022723"/>
    </source>
</evidence>
<keyword evidence="24" id="KW-1185">Reference proteome</keyword>
<evidence type="ECO:0000259" key="22">
    <source>
        <dbReference type="PROSITE" id="PS51462"/>
    </source>
</evidence>
<evidence type="ECO:0000256" key="16">
    <source>
        <dbReference type="ARBA" id="ARBA00031927"/>
    </source>
</evidence>
<name>U4LKI8_PYROM</name>
<dbReference type="OrthoDB" id="447842at2759"/>
<dbReference type="GO" id="GO:0008828">
    <property type="term" value="F:dATP diphosphatase activity"/>
    <property type="evidence" value="ECO:0007669"/>
    <property type="project" value="UniProtKB-EC"/>
</dbReference>
<dbReference type="Proteomes" id="UP000018144">
    <property type="component" value="Unassembled WGS sequence"/>
</dbReference>
<evidence type="ECO:0000256" key="3">
    <source>
        <dbReference type="ARBA" id="ARBA00011245"/>
    </source>
</evidence>
<dbReference type="GO" id="GO:0042262">
    <property type="term" value="P:DNA protection"/>
    <property type="evidence" value="ECO:0007669"/>
    <property type="project" value="InterPro"/>
</dbReference>
<evidence type="ECO:0000256" key="21">
    <source>
        <dbReference type="ARBA" id="ARBA00053094"/>
    </source>
</evidence>
<evidence type="ECO:0000256" key="13">
    <source>
        <dbReference type="ARBA" id="ARBA00029673"/>
    </source>
</evidence>
<evidence type="ECO:0000256" key="11">
    <source>
        <dbReference type="ARBA" id="ARBA00026103"/>
    </source>
</evidence>
<dbReference type="EMBL" id="HF935789">
    <property type="protein sequence ID" value="CCX13181.1"/>
    <property type="molecule type" value="Genomic_DNA"/>
</dbReference>
<dbReference type="Pfam" id="PF00293">
    <property type="entry name" value="NUDIX"/>
    <property type="match status" value="1"/>
</dbReference>
<evidence type="ECO:0000256" key="2">
    <source>
        <dbReference type="ARBA" id="ARBA00005582"/>
    </source>
</evidence>
<comment type="similarity">
    <text evidence="2">Belongs to the Nudix hydrolase family.</text>
</comment>
<dbReference type="SUPFAM" id="SSF55811">
    <property type="entry name" value="Nudix"/>
    <property type="match status" value="1"/>
</dbReference>
<comment type="catalytic activity">
    <reaction evidence="7">
        <text>8-oxo-dATP + H2O = 8-oxo-dAMP + diphosphate + H(+)</text>
        <dbReference type="Rhea" id="RHEA:65396"/>
        <dbReference type="ChEBI" id="CHEBI:15377"/>
        <dbReference type="ChEBI" id="CHEBI:15378"/>
        <dbReference type="ChEBI" id="CHEBI:33019"/>
        <dbReference type="ChEBI" id="CHEBI:71361"/>
        <dbReference type="ChEBI" id="CHEBI:172871"/>
    </reaction>
    <physiologicalReaction direction="left-to-right" evidence="7">
        <dbReference type="Rhea" id="RHEA:65397"/>
    </physiologicalReaction>
</comment>
<dbReference type="eggNOG" id="ENOG502S254">
    <property type="taxonomic scope" value="Eukaryota"/>
</dbReference>
<gene>
    <name evidence="23" type="ORF">PCON_12774</name>
</gene>
<dbReference type="InterPro" id="IPR003563">
    <property type="entry name" value="8ODP"/>
</dbReference>
<dbReference type="Gene3D" id="3.90.79.10">
    <property type="entry name" value="Nucleoside Triphosphate Pyrophosphohydrolase"/>
    <property type="match status" value="1"/>
</dbReference>
<evidence type="ECO:0000256" key="20">
    <source>
        <dbReference type="ARBA" id="ARBA00049032"/>
    </source>
</evidence>